<dbReference type="PROSITE" id="PS50977">
    <property type="entry name" value="HTH_TETR_2"/>
    <property type="match status" value="1"/>
</dbReference>
<evidence type="ECO:0000256" key="2">
    <source>
        <dbReference type="PROSITE-ProRule" id="PRU00335"/>
    </source>
</evidence>
<reference evidence="5" key="1">
    <citation type="journal article" date="2019" name="Int. J. Syst. Evol. Microbiol.">
        <title>The Global Catalogue of Microorganisms (GCM) 10K type strain sequencing project: providing services to taxonomists for standard genome sequencing and annotation.</title>
        <authorList>
            <consortium name="The Broad Institute Genomics Platform"/>
            <consortium name="The Broad Institute Genome Sequencing Center for Infectious Disease"/>
            <person name="Wu L."/>
            <person name="Ma J."/>
        </authorList>
    </citation>
    <scope>NUCLEOTIDE SEQUENCE [LARGE SCALE GENOMIC DNA]</scope>
    <source>
        <strain evidence="5">JCM 14234</strain>
    </source>
</reference>
<keyword evidence="5" id="KW-1185">Reference proteome</keyword>
<feature type="DNA-binding region" description="H-T-H motif" evidence="2">
    <location>
        <begin position="38"/>
        <end position="57"/>
    </location>
</feature>
<dbReference type="InterPro" id="IPR001647">
    <property type="entry name" value="HTH_TetR"/>
</dbReference>
<gene>
    <name evidence="4" type="ORF">GCM10010528_29290</name>
</gene>
<evidence type="ECO:0000259" key="3">
    <source>
        <dbReference type="PROSITE" id="PS50977"/>
    </source>
</evidence>
<dbReference type="EMBL" id="BAAAVS010000059">
    <property type="protein sequence ID" value="GAA3048220.1"/>
    <property type="molecule type" value="Genomic_DNA"/>
</dbReference>
<dbReference type="RefSeq" id="WP_344716975.1">
    <property type="nucleotide sequence ID" value="NZ_BAAAVS010000059.1"/>
</dbReference>
<evidence type="ECO:0000313" key="4">
    <source>
        <dbReference type="EMBL" id="GAA3048220.1"/>
    </source>
</evidence>
<evidence type="ECO:0000313" key="5">
    <source>
        <dbReference type="Proteomes" id="UP001501035"/>
    </source>
</evidence>
<dbReference type="Pfam" id="PF00440">
    <property type="entry name" value="TetR_N"/>
    <property type="match status" value="1"/>
</dbReference>
<dbReference type="PANTHER" id="PTHR30055:SF226">
    <property type="entry name" value="HTH-TYPE TRANSCRIPTIONAL REGULATOR PKSA"/>
    <property type="match status" value="1"/>
</dbReference>
<dbReference type="Gene3D" id="1.10.357.10">
    <property type="entry name" value="Tetracycline Repressor, domain 2"/>
    <property type="match status" value="1"/>
</dbReference>
<organism evidence="4 5">
    <name type="scientific">Gordonia defluvii</name>
    <dbReference type="NCBI Taxonomy" id="283718"/>
    <lineage>
        <taxon>Bacteria</taxon>
        <taxon>Bacillati</taxon>
        <taxon>Actinomycetota</taxon>
        <taxon>Actinomycetes</taxon>
        <taxon>Mycobacteriales</taxon>
        <taxon>Gordoniaceae</taxon>
        <taxon>Gordonia</taxon>
    </lineage>
</organism>
<dbReference type="SUPFAM" id="SSF46689">
    <property type="entry name" value="Homeodomain-like"/>
    <property type="match status" value="1"/>
</dbReference>
<name>A0ABP6LLY9_9ACTN</name>
<dbReference type="Proteomes" id="UP001501035">
    <property type="component" value="Unassembled WGS sequence"/>
</dbReference>
<dbReference type="InterPro" id="IPR050109">
    <property type="entry name" value="HTH-type_TetR-like_transc_reg"/>
</dbReference>
<accession>A0ABP6LLY9</accession>
<keyword evidence="1 2" id="KW-0238">DNA-binding</keyword>
<protein>
    <recommendedName>
        <fullName evidence="3">HTH tetR-type domain-containing protein</fullName>
    </recommendedName>
</protein>
<feature type="domain" description="HTH tetR-type" evidence="3">
    <location>
        <begin position="15"/>
        <end position="75"/>
    </location>
</feature>
<dbReference type="InterPro" id="IPR009057">
    <property type="entry name" value="Homeodomain-like_sf"/>
</dbReference>
<dbReference type="PRINTS" id="PR00455">
    <property type="entry name" value="HTHTETR"/>
</dbReference>
<dbReference type="PANTHER" id="PTHR30055">
    <property type="entry name" value="HTH-TYPE TRANSCRIPTIONAL REGULATOR RUTR"/>
    <property type="match status" value="1"/>
</dbReference>
<dbReference type="Gene3D" id="1.10.10.60">
    <property type="entry name" value="Homeodomain-like"/>
    <property type="match status" value="1"/>
</dbReference>
<comment type="caution">
    <text evidence="4">The sequence shown here is derived from an EMBL/GenBank/DDBJ whole genome shotgun (WGS) entry which is preliminary data.</text>
</comment>
<evidence type="ECO:0000256" key="1">
    <source>
        <dbReference type="ARBA" id="ARBA00023125"/>
    </source>
</evidence>
<proteinExistence type="predicted"/>
<sequence>MTATDSEPQTSADVAGFRMHVVAESIRLFSEQGYDATTVDEVAGAAGTSRRTLFRMFHSKEDLIFVDHESLLAEVADLLAATDADPWRAVCAGAELVFAHYDKHRDLAVRRYAIVSQTPALRDRELVTTYRYQRLFEDFLRDRLPCAAPERIVGFAAAVTGVHNYVLRSMLRGEAGGGAEHLDVELRLLCDALIP</sequence>